<sequence>MKGLFFINFMVILSCFSVAAGVLYNYIVQGGQGKKIALLTACCSALGAGELYWYSHWFPGLTGGIRLMGLHIGALASVSWFLTFLLAFPVLAVLAAGIFFYRLKRRGRPVTPAENMTAGEHQGPSMSRRTFLKGMAAAVPVAAAATSGLGNVVGESYLAVTKLPLSFPDLPDYLEGYRIGQISDSHIGLFFSPEDLKTAMERLAAEKVNRLEITGDLIDELSRLPQCRQVLMEGAALFPDGIDFCYGNHEYYRGLADITDMLESTPIRIVRNSHFCASPGGGRNLSGRSGRDNRPLYIAGTDFSFAPSGRLHDEQRRDYTQTALQGIPEGAFTILLAHNSAFIDEGFAHHIPLTMCGHTHGAQFAPIGPLVQAVGFKYLRGLFQKDGCYGYVNRGTGHWLPFRVLCSREVTVYELQKKR</sequence>
<comment type="caution">
    <text evidence="5">The sequence shown here is derived from an EMBL/GenBank/DDBJ whole genome shotgun (WGS) entry which is preliminary data.</text>
</comment>
<dbReference type="RefSeq" id="WP_059077450.1">
    <property type="nucleotide sequence ID" value="NZ_JABAFG010000006.1"/>
</dbReference>
<dbReference type="InterPro" id="IPR029052">
    <property type="entry name" value="Metallo-depent_PP-like"/>
</dbReference>
<dbReference type="PANTHER" id="PTHR31302:SF31">
    <property type="entry name" value="PHOSPHODIESTERASE YAEI"/>
    <property type="match status" value="1"/>
</dbReference>
<dbReference type="AlphaFoldDB" id="A0A848BQG6"/>
<dbReference type="InterPro" id="IPR004843">
    <property type="entry name" value="Calcineurin-like_PHP"/>
</dbReference>
<dbReference type="Gene3D" id="3.60.21.10">
    <property type="match status" value="1"/>
</dbReference>
<evidence type="ECO:0000313" key="5">
    <source>
        <dbReference type="EMBL" id="NME27972.1"/>
    </source>
</evidence>
<dbReference type="GO" id="GO:0008758">
    <property type="term" value="F:UDP-2,3-diacylglucosamine hydrolase activity"/>
    <property type="evidence" value="ECO:0007669"/>
    <property type="project" value="TreeGrafter"/>
</dbReference>
<dbReference type="GO" id="GO:0046872">
    <property type="term" value="F:metal ion binding"/>
    <property type="evidence" value="ECO:0007669"/>
    <property type="project" value="UniProtKB-KW"/>
</dbReference>
<dbReference type="EMBL" id="JABAFG010000006">
    <property type="protein sequence ID" value="NME27972.1"/>
    <property type="molecule type" value="Genomic_DNA"/>
</dbReference>
<organism evidence="5 6">
    <name type="scientific">Megasphaera hexanoica</name>
    <dbReference type="NCBI Taxonomy" id="1675036"/>
    <lineage>
        <taxon>Bacteria</taxon>
        <taxon>Bacillati</taxon>
        <taxon>Bacillota</taxon>
        <taxon>Negativicutes</taxon>
        <taxon>Veillonellales</taxon>
        <taxon>Veillonellaceae</taxon>
        <taxon>Megasphaera</taxon>
    </lineage>
</organism>
<feature type="transmembrane region" description="Helical" evidence="3">
    <location>
        <begin position="36"/>
        <end position="54"/>
    </location>
</feature>
<feature type="transmembrane region" description="Helical" evidence="3">
    <location>
        <begin position="74"/>
        <end position="101"/>
    </location>
</feature>
<proteinExistence type="predicted"/>
<keyword evidence="1" id="KW-0479">Metal-binding</keyword>
<feature type="transmembrane region" description="Helical" evidence="3">
    <location>
        <begin position="6"/>
        <end position="24"/>
    </location>
</feature>
<evidence type="ECO:0000256" key="1">
    <source>
        <dbReference type="ARBA" id="ARBA00022723"/>
    </source>
</evidence>
<keyword evidence="3" id="KW-1133">Transmembrane helix</keyword>
<keyword evidence="3" id="KW-0812">Transmembrane</keyword>
<gene>
    <name evidence="5" type="ORF">HF872_04950</name>
</gene>
<evidence type="ECO:0000256" key="3">
    <source>
        <dbReference type="SAM" id="Phobius"/>
    </source>
</evidence>
<dbReference type="Proteomes" id="UP000591071">
    <property type="component" value="Unassembled WGS sequence"/>
</dbReference>
<feature type="domain" description="Calcineurin-like phosphoesterase" evidence="4">
    <location>
        <begin position="178"/>
        <end position="360"/>
    </location>
</feature>
<dbReference type="GO" id="GO:0016020">
    <property type="term" value="C:membrane"/>
    <property type="evidence" value="ECO:0007669"/>
    <property type="project" value="GOC"/>
</dbReference>
<evidence type="ECO:0000259" key="4">
    <source>
        <dbReference type="Pfam" id="PF00149"/>
    </source>
</evidence>
<accession>A0A848BQG6</accession>
<dbReference type="GO" id="GO:0009245">
    <property type="term" value="P:lipid A biosynthetic process"/>
    <property type="evidence" value="ECO:0007669"/>
    <property type="project" value="TreeGrafter"/>
</dbReference>
<dbReference type="InterPro" id="IPR051158">
    <property type="entry name" value="Metallophosphoesterase_sf"/>
</dbReference>
<protein>
    <submittedName>
        <fullName evidence="5">Tat (Twin-arginine translocation) pathway signal sequence</fullName>
    </submittedName>
</protein>
<dbReference type="SUPFAM" id="SSF56300">
    <property type="entry name" value="Metallo-dependent phosphatases"/>
    <property type="match status" value="1"/>
</dbReference>
<keyword evidence="2" id="KW-0378">Hydrolase</keyword>
<dbReference type="PANTHER" id="PTHR31302">
    <property type="entry name" value="TRANSMEMBRANE PROTEIN WITH METALLOPHOSPHOESTERASE DOMAIN-RELATED"/>
    <property type="match status" value="1"/>
</dbReference>
<reference evidence="5 6" key="1">
    <citation type="submission" date="2020-04" db="EMBL/GenBank/DDBJ databases">
        <authorList>
            <person name="Hitch T.C.A."/>
            <person name="Wylensek D."/>
            <person name="Clavel T."/>
        </authorList>
    </citation>
    <scope>NUCLEOTIDE SEQUENCE [LARGE SCALE GENOMIC DNA]</scope>
    <source>
        <strain evidence="5 6">Oil-RF-744-FAT-WT-6-1</strain>
    </source>
</reference>
<dbReference type="Pfam" id="PF00149">
    <property type="entry name" value="Metallophos"/>
    <property type="match status" value="1"/>
</dbReference>
<keyword evidence="3" id="KW-0472">Membrane</keyword>
<evidence type="ECO:0000313" key="6">
    <source>
        <dbReference type="Proteomes" id="UP000591071"/>
    </source>
</evidence>
<name>A0A848BQG6_9FIRM</name>
<evidence type="ECO:0000256" key="2">
    <source>
        <dbReference type="ARBA" id="ARBA00022801"/>
    </source>
</evidence>
<dbReference type="PROSITE" id="PS51257">
    <property type="entry name" value="PROKAR_LIPOPROTEIN"/>
    <property type="match status" value="1"/>
</dbReference>